<keyword evidence="3" id="KW-1185">Reference proteome</keyword>
<dbReference type="PANTHER" id="PTHR31424:SF5">
    <property type="entry name" value="APPLE DOMAIN-CONTAINING PROTEIN"/>
    <property type="match status" value="1"/>
</dbReference>
<organism evidence="2 3">
    <name type="scientific">Apatococcus lobatus</name>
    <dbReference type="NCBI Taxonomy" id="904363"/>
    <lineage>
        <taxon>Eukaryota</taxon>
        <taxon>Viridiplantae</taxon>
        <taxon>Chlorophyta</taxon>
        <taxon>core chlorophytes</taxon>
        <taxon>Trebouxiophyceae</taxon>
        <taxon>Chlorellales</taxon>
        <taxon>Chlorellaceae</taxon>
        <taxon>Apatococcus</taxon>
    </lineage>
</organism>
<evidence type="ECO:0000256" key="1">
    <source>
        <dbReference type="SAM" id="MobiDB-lite"/>
    </source>
</evidence>
<reference evidence="2 3" key="1">
    <citation type="journal article" date="2024" name="Nat. Commun.">
        <title>Phylogenomics reveals the evolutionary origins of lichenization in chlorophyte algae.</title>
        <authorList>
            <person name="Puginier C."/>
            <person name="Libourel C."/>
            <person name="Otte J."/>
            <person name="Skaloud P."/>
            <person name="Haon M."/>
            <person name="Grisel S."/>
            <person name="Petersen M."/>
            <person name="Berrin J.G."/>
            <person name="Delaux P.M."/>
            <person name="Dal Grande F."/>
            <person name="Keller J."/>
        </authorList>
    </citation>
    <scope>NUCLEOTIDE SEQUENCE [LARGE SCALE GENOMIC DNA]</scope>
    <source>
        <strain evidence="2 3">SAG 2145</strain>
    </source>
</reference>
<proteinExistence type="predicted"/>
<sequence>MSTLLEGRTTRRTAEQPGPALERLRNRGNFTFHPKPLNSGRQKKRAYYLQPGHVNEHYDRDAKRRKTQLQAEASLALEQDQQAVADNAVHHGVLQRLTAEQLEVKRQAAKILELQAGFDPCSPHDPCPHGKEEKEEHAHYNSTEKGTPAYKQALRRRSEKLVPALEDVQAPGNAALGEILVKAVHKLFIDDPEGCQEVIASFGEASGLTLSTYKSAVTIIQESWVPCGMKIKHGMTIHVPNEAFDQLRNMLGFSYDAQTDKYTRRLLYSQQGHTNSLRTVSFPVLPSLYAVNMAGKEEMAKFDPETSEDGVACTLDVVKTADWILQHSDSPVPPGIDVADLQPQDRIPGLLKLLLAGDECRWQSSKPCTTMGIQGVGLQEKGSKIGIAATHSILLMEAHDSSHCFAEYGKRVINDVRQLQQHGLERDGQQVPVYCLGGGDYKYLGGIMGISTATSRYLYLYCVGEQEHIRRAQVAAGTPASSRLAPAQLRTLKQACHLAHAEPPWLKDEGFRPFKCPAPACGKEFHTREAVDAEAAELASWGPEDKDPSKTKRGKHRDSHLGQELCRSALFDICHQDMIVDTLHLKLNLQLPKGTCAPGGGCIRVQLPSATCTLCDTAAGAGAPLAAAELT</sequence>
<name>A0AAW1RI32_9CHLO</name>
<gene>
    <name evidence="2" type="ORF">WJX74_009004</name>
</gene>
<dbReference type="AlphaFoldDB" id="A0AAW1RI32"/>
<evidence type="ECO:0000313" key="3">
    <source>
        <dbReference type="Proteomes" id="UP001438707"/>
    </source>
</evidence>
<feature type="region of interest" description="Disordered" evidence="1">
    <location>
        <begin position="536"/>
        <end position="558"/>
    </location>
</feature>
<evidence type="ECO:0000313" key="2">
    <source>
        <dbReference type="EMBL" id="KAK9833166.1"/>
    </source>
</evidence>
<dbReference type="Proteomes" id="UP001438707">
    <property type="component" value="Unassembled WGS sequence"/>
</dbReference>
<dbReference type="EMBL" id="JALJOS010000011">
    <property type="protein sequence ID" value="KAK9833166.1"/>
    <property type="molecule type" value="Genomic_DNA"/>
</dbReference>
<accession>A0AAW1RI32</accession>
<feature type="region of interest" description="Disordered" evidence="1">
    <location>
        <begin position="126"/>
        <end position="147"/>
    </location>
</feature>
<comment type="caution">
    <text evidence="2">The sequence shown here is derived from an EMBL/GenBank/DDBJ whole genome shotgun (WGS) entry which is preliminary data.</text>
</comment>
<protein>
    <submittedName>
        <fullName evidence="2">Uncharacterized protein</fullName>
    </submittedName>
</protein>
<dbReference type="PANTHER" id="PTHR31424">
    <property type="entry name" value="PROTEIN CBG23806"/>
    <property type="match status" value="1"/>
</dbReference>
<feature type="compositionally biased region" description="Basic and acidic residues" evidence="1">
    <location>
        <begin position="126"/>
        <end position="139"/>
    </location>
</feature>